<dbReference type="RefSeq" id="WP_134760582.1">
    <property type="nucleotide sequence ID" value="NZ_CP038152.1"/>
</dbReference>
<geneLocation type="plasmid" evidence="1 2">
    <name>unnamed1</name>
</geneLocation>
<dbReference type="OrthoDB" id="8771052at2"/>
<dbReference type="Proteomes" id="UP000295727">
    <property type="component" value="Plasmid unnamed1"/>
</dbReference>
<gene>
    <name evidence="1" type="ORF">E1956_45230</name>
</gene>
<dbReference type="GeneID" id="39649886"/>
<sequence length="210" mass="23936">MEVPVHLTQPVLLPRMRGAHRFEVFSPKLKRRLTLDRRCAVDQWFVLESDPTVRAFCERPGFVQIDGRRYLVDFHVRYADRHELLLLPDPVIVEDDSPRAVVDASAMTVRHVEPAELAASRIWVDNWQRMLPCLIATRGLVPASLFNSIERFVATSQSLLDIEREFSTGDPIVVRAALFGLLHTGRVTAPELRTEPLSWLTRFAAAEARS</sequence>
<accession>A0A4P7DAY9</accession>
<name>A0A4P7DAY9_9BURK</name>
<evidence type="ECO:0008006" key="3">
    <source>
        <dbReference type="Google" id="ProtNLM"/>
    </source>
</evidence>
<dbReference type="AlphaFoldDB" id="A0A4P7DAY9"/>
<evidence type="ECO:0000313" key="2">
    <source>
        <dbReference type="Proteomes" id="UP000295727"/>
    </source>
</evidence>
<protein>
    <recommendedName>
        <fullName evidence="3">TnsA-like heteromeric transposase endonuclease subunit</fullName>
    </recommendedName>
</protein>
<organism evidence="1 2">
    <name type="scientific">Paraburkholderia pallida</name>
    <dbReference type="NCBI Taxonomy" id="2547399"/>
    <lineage>
        <taxon>Bacteria</taxon>
        <taxon>Pseudomonadati</taxon>
        <taxon>Pseudomonadota</taxon>
        <taxon>Betaproteobacteria</taxon>
        <taxon>Burkholderiales</taxon>
        <taxon>Burkholderiaceae</taxon>
        <taxon>Paraburkholderia</taxon>
    </lineage>
</organism>
<proteinExistence type="predicted"/>
<keyword evidence="2" id="KW-1185">Reference proteome</keyword>
<keyword evidence="1" id="KW-0614">Plasmid</keyword>
<dbReference type="KEGG" id="ppai:E1956_45230"/>
<reference evidence="1 2" key="1">
    <citation type="submission" date="2019-03" db="EMBL/GenBank/DDBJ databases">
        <title>Paraburkholderia sp. 7MH5, isolated from subtropical forest soil.</title>
        <authorList>
            <person name="Gao Z.-H."/>
            <person name="Qiu L.-H."/>
        </authorList>
    </citation>
    <scope>NUCLEOTIDE SEQUENCE [LARGE SCALE GENOMIC DNA]</scope>
    <source>
        <strain evidence="1 2">7MH5</strain>
        <plasmid evidence="1 2">unnamed1</plasmid>
    </source>
</reference>
<dbReference type="EMBL" id="CP038152">
    <property type="protein sequence ID" value="QBR04315.1"/>
    <property type="molecule type" value="Genomic_DNA"/>
</dbReference>
<evidence type="ECO:0000313" key="1">
    <source>
        <dbReference type="EMBL" id="QBR04315.1"/>
    </source>
</evidence>